<evidence type="ECO:0000313" key="3">
    <source>
        <dbReference type="Proteomes" id="UP001189429"/>
    </source>
</evidence>
<keyword evidence="3" id="KW-1185">Reference proteome</keyword>
<accession>A0ABN9XY05</accession>
<evidence type="ECO:0000256" key="1">
    <source>
        <dbReference type="SAM" id="MobiDB-lite"/>
    </source>
</evidence>
<feature type="region of interest" description="Disordered" evidence="1">
    <location>
        <begin position="1"/>
        <end position="110"/>
    </location>
</feature>
<feature type="compositionally biased region" description="Polar residues" evidence="1">
    <location>
        <begin position="343"/>
        <end position="356"/>
    </location>
</feature>
<feature type="compositionally biased region" description="Low complexity" evidence="1">
    <location>
        <begin position="1"/>
        <end position="22"/>
    </location>
</feature>
<organism evidence="2 3">
    <name type="scientific">Prorocentrum cordatum</name>
    <dbReference type="NCBI Taxonomy" id="2364126"/>
    <lineage>
        <taxon>Eukaryota</taxon>
        <taxon>Sar</taxon>
        <taxon>Alveolata</taxon>
        <taxon>Dinophyceae</taxon>
        <taxon>Prorocentrales</taxon>
        <taxon>Prorocentraceae</taxon>
        <taxon>Prorocentrum</taxon>
    </lineage>
</organism>
<name>A0ABN9XY05_9DINO</name>
<comment type="caution">
    <text evidence="2">The sequence shown here is derived from an EMBL/GenBank/DDBJ whole genome shotgun (WGS) entry which is preliminary data.</text>
</comment>
<protein>
    <submittedName>
        <fullName evidence="2">Uncharacterized protein</fullName>
    </submittedName>
</protein>
<sequence>MNAAAATAVSAAAAGVKNAAAGLSGERWSQMPVAMRDERPPLARRGQRGRSLGLSATGKARARPPASADGHGEQPLGLEDLAGAFDQTGGVQPGGDDDDDEGSEAIAPTSPVGTLAGVEVEENAGGIQRGANETLFVTSIAKALAQFAGGAATEATSAAAPGAAAAVHWAGGISREQLLIEVAKEQITAFLQGRGETWGKCEDPDGREFYRNKDTGKMTLHAPQGVPAGTDEAQFAEMIARALAGLAGGGPRGSAAAVPPGATAAASAPVVAGGGPSSMGQGLQDAMKDLAELQKKGEAREMLQGPSGRDFYRNKDAGKVAKMKGKAQKLKCKAQELKDRAQTLQDKQGAQKQQGPVTAATPVEGGATLSPDMARAKPTTRSQLADALAAWEGVLRAVADSSLTWVTLTFSPGFKDARAFHDTVAAMGAQARADSAAGAAAPRRKLPYAAMAGDVHQPRLIVIWKAAPEERASMQFPVGKGILTVKSRRGIVVGRAQLFAAFFGPAVDAMGPAPRGRGRGGEVGLLKALPR</sequence>
<reference evidence="2" key="1">
    <citation type="submission" date="2023-10" db="EMBL/GenBank/DDBJ databases">
        <authorList>
            <person name="Chen Y."/>
            <person name="Shah S."/>
            <person name="Dougan E. K."/>
            <person name="Thang M."/>
            <person name="Chan C."/>
        </authorList>
    </citation>
    <scope>NUCLEOTIDE SEQUENCE [LARGE SCALE GENOMIC DNA]</scope>
</reference>
<gene>
    <name evidence="2" type="ORF">PCOR1329_LOCUS80882</name>
</gene>
<evidence type="ECO:0000313" key="2">
    <source>
        <dbReference type="EMBL" id="CAK0905026.1"/>
    </source>
</evidence>
<proteinExistence type="predicted"/>
<dbReference type="Proteomes" id="UP001189429">
    <property type="component" value="Unassembled WGS sequence"/>
</dbReference>
<feature type="region of interest" description="Disordered" evidence="1">
    <location>
        <begin position="343"/>
        <end position="369"/>
    </location>
</feature>
<dbReference type="EMBL" id="CAUYUJ010021503">
    <property type="protein sequence ID" value="CAK0905026.1"/>
    <property type="molecule type" value="Genomic_DNA"/>
</dbReference>